<evidence type="ECO:0000313" key="2">
    <source>
        <dbReference type="EMBL" id="MPN10436.1"/>
    </source>
</evidence>
<comment type="caution">
    <text evidence="2">The sequence shown here is derived from an EMBL/GenBank/DDBJ whole genome shotgun (WGS) entry which is preliminary data.</text>
</comment>
<dbReference type="AlphaFoldDB" id="A0A645F9Y8"/>
<keyword evidence="1" id="KW-1133">Transmembrane helix</keyword>
<accession>A0A645F9Y8</accession>
<dbReference type="EMBL" id="VSSQ01056584">
    <property type="protein sequence ID" value="MPN10436.1"/>
    <property type="molecule type" value="Genomic_DNA"/>
</dbReference>
<name>A0A645F9Y8_9ZZZZ</name>
<reference evidence="2" key="1">
    <citation type="submission" date="2019-08" db="EMBL/GenBank/DDBJ databases">
        <authorList>
            <person name="Kucharzyk K."/>
            <person name="Murdoch R.W."/>
            <person name="Higgins S."/>
            <person name="Loffler F."/>
        </authorList>
    </citation>
    <scope>NUCLEOTIDE SEQUENCE</scope>
</reference>
<gene>
    <name evidence="2" type="ORF">SDC9_157731</name>
</gene>
<organism evidence="2">
    <name type="scientific">bioreactor metagenome</name>
    <dbReference type="NCBI Taxonomy" id="1076179"/>
    <lineage>
        <taxon>unclassified sequences</taxon>
        <taxon>metagenomes</taxon>
        <taxon>ecological metagenomes</taxon>
    </lineage>
</organism>
<evidence type="ECO:0000256" key="1">
    <source>
        <dbReference type="SAM" id="Phobius"/>
    </source>
</evidence>
<feature type="transmembrane region" description="Helical" evidence="1">
    <location>
        <begin position="20"/>
        <end position="39"/>
    </location>
</feature>
<keyword evidence="1" id="KW-0812">Transmembrane</keyword>
<sequence length="43" mass="5236">MHAVYRSRFQHDKNRIQVFMLLHAFGNHIYKLIGAWLVIAKRR</sequence>
<keyword evidence="1" id="KW-0472">Membrane</keyword>
<protein>
    <submittedName>
        <fullName evidence="2">Uncharacterized protein</fullName>
    </submittedName>
</protein>
<proteinExistence type="predicted"/>